<organism evidence="2">
    <name type="scientific">marine sediment metagenome</name>
    <dbReference type="NCBI Taxonomy" id="412755"/>
    <lineage>
        <taxon>unclassified sequences</taxon>
        <taxon>metagenomes</taxon>
        <taxon>ecological metagenomes</taxon>
    </lineage>
</organism>
<proteinExistence type="predicted"/>
<reference evidence="2" key="1">
    <citation type="journal article" date="2014" name="Front. Microbiol.">
        <title>High frequency of phylogenetically diverse reductive dehalogenase-homologous genes in deep subseafloor sedimentary metagenomes.</title>
        <authorList>
            <person name="Kawai M."/>
            <person name="Futagami T."/>
            <person name="Toyoda A."/>
            <person name="Takaki Y."/>
            <person name="Nishi S."/>
            <person name="Hori S."/>
            <person name="Arai W."/>
            <person name="Tsubouchi T."/>
            <person name="Morono Y."/>
            <person name="Uchiyama I."/>
            <person name="Ito T."/>
            <person name="Fujiyama A."/>
            <person name="Inagaki F."/>
            <person name="Takami H."/>
        </authorList>
    </citation>
    <scope>NUCLEOTIDE SEQUENCE</scope>
    <source>
        <strain evidence="2">Expedition CK06-06</strain>
    </source>
</reference>
<dbReference type="EMBL" id="BARU01034865">
    <property type="protein sequence ID" value="GAH68521.1"/>
    <property type="molecule type" value="Genomic_DNA"/>
</dbReference>
<dbReference type="AlphaFoldDB" id="X1HEB4"/>
<accession>X1HEB4</accession>
<sequence length="256" mass="30800">GRDHFLDGGVSQIYLITLEGIEKILETFEPISLDEMDKVKLMDRTDTKFIFTINKLPGLLRKATDYYKVLTINNKRLFLYRSKYLDTLNSQMYLEHHNRNLNRYKVRFREYVDSDTRFLEIKFKNNKGRTNKTRIKRKKIEDDISKMSKKFIDVNTPYNSENLETKLWNQFSRLTLVQKKMNERLTIDMNLQFIKDSKVHKLPFLVITEVKRSRFSGYSDFINLLNEEWIKPTGMSKYCLGMILLDKNLKYNRFKR</sequence>
<dbReference type="CDD" id="cd07750">
    <property type="entry name" value="PolyPPase_VTC_like"/>
    <property type="match status" value="1"/>
</dbReference>
<feature type="non-terminal residue" evidence="2">
    <location>
        <position position="1"/>
    </location>
</feature>
<name>X1HEB4_9ZZZZ</name>
<protein>
    <recommendedName>
        <fullName evidence="1">VTC domain-containing protein</fullName>
    </recommendedName>
</protein>
<evidence type="ECO:0000313" key="2">
    <source>
        <dbReference type="EMBL" id="GAH68521.1"/>
    </source>
</evidence>
<feature type="domain" description="VTC" evidence="1">
    <location>
        <begin position="44"/>
        <end position="244"/>
    </location>
</feature>
<dbReference type="InterPro" id="IPR018966">
    <property type="entry name" value="VTC_domain"/>
</dbReference>
<gene>
    <name evidence="2" type="ORF">S03H2_54667</name>
</gene>
<feature type="non-terminal residue" evidence="2">
    <location>
        <position position="256"/>
    </location>
</feature>
<dbReference type="Pfam" id="PF09359">
    <property type="entry name" value="VTC"/>
    <property type="match status" value="1"/>
</dbReference>
<comment type="caution">
    <text evidence="2">The sequence shown here is derived from an EMBL/GenBank/DDBJ whole genome shotgun (WGS) entry which is preliminary data.</text>
</comment>
<evidence type="ECO:0000259" key="1">
    <source>
        <dbReference type="Pfam" id="PF09359"/>
    </source>
</evidence>